<dbReference type="EMBL" id="PGOL01004324">
    <property type="protein sequence ID" value="PKI37763.1"/>
    <property type="molecule type" value="Genomic_DNA"/>
</dbReference>
<evidence type="ECO:0000313" key="3">
    <source>
        <dbReference type="Proteomes" id="UP000233551"/>
    </source>
</evidence>
<keyword evidence="3" id="KW-1185">Reference proteome</keyword>
<reference evidence="2 3" key="1">
    <citation type="submission" date="2017-11" db="EMBL/GenBank/DDBJ databases">
        <title>De-novo sequencing of pomegranate (Punica granatum L.) genome.</title>
        <authorList>
            <person name="Akparov Z."/>
            <person name="Amiraslanov A."/>
            <person name="Hajiyeva S."/>
            <person name="Abbasov M."/>
            <person name="Kaur K."/>
            <person name="Hamwieh A."/>
            <person name="Solovyev V."/>
            <person name="Salamov A."/>
            <person name="Braich B."/>
            <person name="Kosarev P."/>
            <person name="Mahmoud A."/>
            <person name="Hajiyev E."/>
            <person name="Babayeva S."/>
            <person name="Izzatullayeva V."/>
            <person name="Mammadov A."/>
            <person name="Mammadov A."/>
            <person name="Sharifova S."/>
            <person name="Ojaghi J."/>
            <person name="Eynullazada K."/>
            <person name="Bayramov B."/>
            <person name="Abdulazimova A."/>
            <person name="Shahmuradov I."/>
        </authorList>
    </citation>
    <scope>NUCLEOTIDE SEQUENCE [LARGE SCALE GENOMIC DNA]</scope>
    <source>
        <strain evidence="3">cv. AG2017</strain>
        <tissue evidence="2">Leaf</tissue>
    </source>
</reference>
<accession>A0A2I0I1S2</accession>
<sequence>MGTKTPCGLGKSKGKGRLETPIGRPNLESIEDSESEVPGRFEIGAANRQPRPLHRGRRYPRRTPATSVEGSGSLIGGPNPKSTGDLRFEVLSRSRLGPPIGDFNPSTLVADVLRGYRRP</sequence>
<dbReference type="AlphaFoldDB" id="A0A2I0I1S2"/>
<proteinExistence type="predicted"/>
<evidence type="ECO:0000313" key="2">
    <source>
        <dbReference type="EMBL" id="PKI37763.1"/>
    </source>
</evidence>
<name>A0A2I0I1S2_PUNGR</name>
<feature type="region of interest" description="Disordered" evidence="1">
    <location>
        <begin position="1"/>
        <end position="85"/>
    </location>
</feature>
<feature type="compositionally biased region" description="Basic residues" evidence="1">
    <location>
        <begin position="51"/>
        <end position="61"/>
    </location>
</feature>
<evidence type="ECO:0000256" key="1">
    <source>
        <dbReference type="SAM" id="MobiDB-lite"/>
    </source>
</evidence>
<comment type="caution">
    <text evidence="2">The sequence shown here is derived from an EMBL/GenBank/DDBJ whole genome shotgun (WGS) entry which is preliminary data.</text>
</comment>
<gene>
    <name evidence="2" type="ORF">CRG98_041844</name>
</gene>
<organism evidence="2 3">
    <name type="scientific">Punica granatum</name>
    <name type="common">Pomegranate</name>
    <dbReference type="NCBI Taxonomy" id="22663"/>
    <lineage>
        <taxon>Eukaryota</taxon>
        <taxon>Viridiplantae</taxon>
        <taxon>Streptophyta</taxon>
        <taxon>Embryophyta</taxon>
        <taxon>Tracheophyta</taxon>
        <taxon>Spermatophyta</taxon>
        <taxon>Magnoliopsida</taxon>
        <taxon>eudicotyledons</taxon>
        <taxon>Gunneridae</taxon>
        <taxon>Pentapetalae</taxon>
        <taxon>rosids</taxon>
        <taxon>malvids</taxon>
        <taxon>Myrtales</taxon>
        <taxon>Lythraceae</taxon>
        <taxon>Punica</taxon>
    </lineage>
</organism>
<protein>
    <submittedName>
        <fullName evidence="2">Uncharacterized protein</fullName>
    </submittedName>
</protein>
<dbReference type="Proteomes" id="UP000233551">
    <property type="component" value="Unassembled WGS sequence"/>
</dbReference>